<reference evidence="1 2" key="1">
    <citation type="submission" date="2014-04" db="EMBL/GenBank/DDBJ databases">
        <authorList>
            <consortium name="DOE Joint Genome Institute"/>
            <person name="Kuo A."/>
            <person name="Tarkka M."/>
            <person name="Buscot F."/>
            <person name="Kohler A."/>
            <person name="Nagy L.G."/>
            <person name="Floudas D."/>
            <person name="Copeland A."/>
            <person name="Barry K.W."/>
            <person name="Cichocki N."/>
            <person name="Veneault-Fourrey C."/>
            <person name="LaButti K."/>
            <person name="Lindquist E.A."/>
            <person name="Lipzen A."/>
            <person name="Lundell T."/>
            <person name="Morin E."/>
            <person name="Murat C."/>
            <person name="Sun H."/>
            <person name="Tunlid A."/>
            <person name="Henrissat B."/>
            <person name="Grigoriev I.V."/>
            <person name="Hibbett D.S."/>
            <person name="Martin F."/>
            <person name="Nordberg H.P."/>
            <person name="Cantor M.N."/>
            <person name="Hua S.X."/>
        </authorList>
    </citation>
    <scope>NUCLEOTIDE SEQUENCE [LARGE SCALE GENOMIC DNA]</scope>
    <source>
        <strain evidence="1 2">F 1598</strain>
    </source>
</reference>
<protein>
    <recommendedName>
        <fullName evidence="3">Calcium-dependent phosphotriesterase</fullName>
    </recommendedName>
</protein>
<dbReference type="InterPro" id="IPR051288">
    <property type="entry name" value="Serum_paraoxonase/arylesterase"/>
</dbReference>
<dbReference type="InParanoid" id="A0A0C3G2W8"/>
<reference evidence="2" key="2">
    <citation type="submission" date="2015-01" db="EMBL/GenBank/DDBJ databases">
        <title>Evolutionary Origins and Diversification of the Mycorrhizal Mutualists.</title>
        <authorList>
            <consortium name="DOE Joint Genome Institute"/>
            <consortium name="Mycorrhizal Genomics Consortium"/>
            <person name="Kohler A."/>
            <person name="Kuo A."/>
            <person name="Nagy L.G."/>
            <person name="Floudas D."/>
            <person name="Copeland A."/>
            <person name="Barry K.W."/>
            <person name="Cichocki N."/>
            <person name="Veneault-Fourrey C."/>
            <person name="LaButti K."/>
            <person name="Lindquist E.A."/>
            <person name="Lipzen A."/>
            <person name="Lundell T."/>
            <person name="Morin E."/>
            <person name="Murat C."/>
            <person name="Riley R."/>
            <person name="Ohm R."/>
            <person name="Sun H."/>
            <person name="Tunlid A."/>
            <person name="Henrissat B."/>
            <person name="Grigoriev I.V."/>
            <person name="Hibbett D.S."/>
            <person name="Martin F."/>
        </authorList>
    </citation>
    <scope>NUCLEOTIDE SEQUENCE [LARGE SCALE GENOMIC DNA]</scope>
    <source>
        <strain evidence="2">F 1598</strain>
    </source>
</reference>
<dbReference type="SUPFAM" id="SSF63829">
    <property type="entry name" value="Calcium-dependent phosphotriesterase"/>
    <property type="match status" value="1"/>
</dbReference>
<dbReference type="Proteomes" id="UP000054166">
    <property type="component" value="Unassembled WGS sequence"/>
</dbReference>
<evidence type="ECO:0000313" key="2">
    <source>
        <dbReference type="Proteomes" id="UP000054166"/>
    </source>
</evidence>
<dbReference type="Gene3D" id="2.120.10.30">
    <property type="entry name" value="TolB, C-terminal domain"/>
    <property type="match status" value="1"/>
</dbReference>
<sequence length="427" mass="47195">MRRALSYTVVGLAVLIWRMWPGLTSIRLPDFPHGYYSNGEWSTHCKVIKHDETFNYCEDAIFWDHLDRSGKLKDRQVLISCDPGRKQWNTVMGPLLDPKPHGGLWVYSPGKGKGKESKPKRLSLKGYPKGHDFHPLGMDIFPSHNGNASNLFVVNHARQRTFVEQFSLAPHEPTEAVWIRTLDSTYFVSPNNIALTSPTSFYVTNDHLMTRRLPKPFGNVLPIMESLLTLPLTWVSHITVNENAKTKSMIVEHAFAAFGIPFSNGIAISPNGKHVAVSSSSLSKVYFYTRDPENNKLTFTHAVPLPFSPDNLMFDDEGILIASGHPHFISLVAVGANKTDAVAPSWVASISPREQLGGKAALSQEYDTLAPVSASTKVRAVPSHEVETLFQSNGSFFSTSATGLRDSKTGALYVTGLYEEGLLVCAP</sequence>
<dbReference type="InterPro" id="IPR011042">
    <property type="entry name" value="6-blade_b-propeller_TolB-like"/>
</dbReference>
<accession>A0A0C3G2W8</accession>
<keyword evidence="2" id="KW-1185">Reference proteome</keyword>
<proteinExistence type="predicted"/>
<dbReference type="PANTHER" id="PTHR11799">
    <property type="entry name" value="PARAOXONASE"/>
    <property type="match status" value="1"/>
</dbReference>
<dbReference type="HOGENOM" id="CLU_035172_1_0_1"/>
<dbReference type="PANTHER" id="PTHR11799:SF30">
    <property type="entry name" value="SERUM PARAOXONASE_ARYLESTERASE 2"/>
    <property type="match status" value="1"/>
</dbReference>
<name>A0A0C3G2W8_PILCF</name>
<dbReference type="EMBL" id="KN832986">
    <property type="protein sequence ID" value="KIM85001.1"/>
    <property type="molecule type" value="Genomic_DNA"/>
</dbReference>
<dbReference type="OrthoDB" id="5307922at2759"/>
<evidence type="ECO:0008006" key="3">
    <source>
        <dbReference type="Google" id="ProtNLM"/>
    </source>
</evidence>
<dbReference type="AlphaFoldDB" id="A0A0C3G2W8"/>
<organism evidence="1 2">
    <name type="scientific">Piloderma croceum (strain F 1598)</name>
    <dbReference type="NCBI Taxonomy" id="765440"/>
    <lineage>
        <taxon>Eukaryota</taxon>
        <taxon>Fungi</taxon>
        <taxon>Dikarya</taxon>
        <taxon>Basidiomycota</taxon>
        <taxon>Agaricomycotina</taxon>
        <taxon>Agaricomycetes</taxon>
        <taxon>Agaricomycetidae</taxon>
        <taxon>Atheliales</taxon>
        <taxon>Atheliaceae</taxon>
        <taxon>Piloderma</taxon>
    </lineage>
</organism>
<evidence type="ECO:0000313" key="1">
    <source>
        <dbReference type="EMBL" id="KIM85001.1"/>
    </source>
</evidence>
<gene>
    <name evidence="1" type="ORF">PILCRDRAFT_817845</name>
</gene>